<proteinExistence type="predicted"/>
<dbReference type="AlphaFoldDB" id="A0A699I0J4"/>
<sequence>TYAKHMLIPILTDNRGFQPERLAQRAKDGKRFGFVRFINVFSVERLVNNLCTIWVGRLKLNANVARFNRENLKSRGIVDKIAKRFNKSSHNTFHKAVGNKDIGNSFVNVVKGSGMSLETESTPTIVLDDECLTTKDLSCSLIGRVKEFTSVSNLKKVLCNEGFDVLKISYLGHTFNRIASKWGKLMEIDDYDDTNFHSKRLCILTKVYQKILESFKIIFCGKVYWMRAKEVPGWTPEFTEEEAEDEVSVEDNHGGTRSDQEINNYNDESDVEEVPETCFNVPEGQKGNPEFKRVAFRWGLYNEQVAGDDNSFVHTVSDKENSGSVNKMSDSMGSCRLKKSGMPCTGGSILSFMEEVMKVGQTMRYNMDGRVNDITEIIKS</sequence>
<feature type="region of interest" description="Disordered" evidence="1">
    <location>
        <begin position="239"/>
        <end position="263"/>
    </location>
</feature>
<gene>
    <name evidence="2" type="ORF">Tci_472616</name>
</gene>
<feature type="compositionally biased region" description="Basic and acidic residues" evidence="1">
    <location>
        <begin position="250"/>
        <end position="260"/>
    </location>
</feature>
<feature type="compositionally biased region" description="Acidic residues" evidence="1">
    <location>
        <begin position="239"/>
        <end position="249"/>
    </location>
</feature>
<evidence type="ECO:0000256" key="1">
    <source>
        <dbReference type="SAM" id="MobiDB-lite"/>
    </source>
</evidence>
<organism evidence="2">
    <name type="scientific">Tanacetum cinerariifolium</name>
    <name type="common">Dalmatian daisy</name>
    <name type="synonym">Chrysanthemum cinerariifolium</name>
    <dbReference type="NCBI Taxonomy" id="118510"/>
    <lineage>
        <taxon>Eukaryota</taxon>
        <taxon>Viridiplantae</taxon>
        <taxon>Streptophyta</taxon>
        <taxon>Embryophyta</taxon>
        <taxon>Tracheophyta</taxon>
        <taxon>Spermatophyta</taxon>
        <taxon>Magnoliopsida</taxon>
        <taxon>eudicotyledons</taxon>
        <taxon>Gunneridae</taxon>
        <taxon>Pentapetalae</taxon>
        <taxon>asterids</taxon>
        <taxon>campanulids</taxon>
        <taxon>Asterales</taxon>
        <taxon>Asteraceae</taxon>
        <taxon>Asteroideae</taxon>
        <taxon>Anthemideae</taxon>
        <taxon>Anthemidinae</taxon>
        <taxon>Tanacetum</taxon>
    </lineage>
</organism>
<comment type="caution">
    <text evidence="2">The sequence shown here is derived from an EMBL/GenBank/DDBJ whole genome shotgun (WGS) entry which is preliminary data.</text>
</comment>
<name>A0A699I0J4_TANCI</name>
<reference evidence="2" key="1">
    <citation type="journal article" date="2019" name="Sci. Rep.">
        <title>Draft genome of Tanacetum cinerariifolium, the natural source of mosquito coil.</title>
        <authorList>
            <person name="Yamashiro T."/>
            <person name="Shiraishi A."/>
            <person name="Satake H."/>
            <person name="Nakayama K."/>
        </authorList>
    </citation>
    <scope>NUCLEOTIDE SEQUENCE</scope>
</reference>
<evidence type="ECO:0000313" key="2">
    <source>
        <dbReference type="EMBL" id="GEZ00643.1"/>
    </source>
</evidence>
<accession>A0A699I0J4</accession>
<dbReference type="EMBL" id="BKCJ010231213">
    <property type="protein sequence ID" value="GEZ00643.1"/>
    <property type="molecule type" value="Genomic_DNA"/>
</dbReference>
<protein>
    <submittedName>
        <fullName evidence="2">Nucleotide-binding alpha-beta plait domain-containing protein</fullName>
    </submittedName>
</protein>
<feature type="non-terminal residue" evidence="2">
    <location>
        <position position="1"/>
    </location>
</feature>